<evidence type="ECO:0000313" key="3">
    <source>
        <dbReference type="Proteomes" id="UP001300261"/>
    </source>
</evidence>
<gene>
    <name evidence="2" type="ORF">ON753_22815</name>
</gene>
<comment type="caution">
    <text evidence="2">The sequence shown here is derived from an EMBL/GenBank/DDBJ whole genome shotgun (WGS) entry which is preliminary data.</text>
</comment>
<dbReference type="Proteomes" id="UP001300261">
    <property type="component" value="Unassembled WGS sequence"/>
</dbReference>
<evidence type="ECO:0000256" key="1">
    <source>
        <dbReference type="SAM" id="MobiDB-lite"/>
    </source>
</evidence>
<protein>
    <submittedName>
        <fullName evidence="2">Uncharacterized protein</fullName>
    </submittedName>
</protein>
<keyword evidence="3" id="KW-1185">Reference proteome</keyword>
<proteinExistence type="predicted"/>
<organism evidence="2 3">
    <name type="scientific">Roseibium salinum</name>
    <dbReference type="NCBI Taxonomy" id="1604349"/>
    <lineage>
        <taxon>Bacteria</taxon>
        <taxon>Pseudomonadati</taxon>
        <taxon>Pseudomonadota</taxon>
        <taxon>Alphaproteobacteria</taxon>
        <taxon>Hyphomicrobiales</taxon>
        <taxon>Stappiaceae</taxon>
        <taxon>Roseibium</taxon>
    </lineage>
</organism>
<evidence type="ECO:0000313" key="2">
    <source>
        <dbReference type="EMBL" id="MCX2725165.1"/>
    </source>
</evidence>
<feature type="region of interest" description="Disordered" evidence="1">
    <location>
        <begin position="186"/>
        <end position="206"/>
    </location>
</feature>
<feature type="compositionally biased region" description="Acidic residues" evidence="1">
    <location>
        <begin position="44"/>
        <end position="59"/>
    </location>
</feature>
<feature type="region of interest" description="Disordered" evidence="1">
    <location>
        <begin position="1"/>
        <end position="106"/>
    </location>
</feature>
<sequence>MTAATSTPKAPTPPLSSAAGGLEKLVEPERGGVPPGGEPRPDAEPEAGDVPDDDLDAVEPAEVPEAGPVGPDEAPGAEEDEGAAEGRVELNDEDVPPGLEPVEPAPVEDPAAEALPAELVVVELPVVELPGAEPPPLEPPVVEPLVGEGLDELAEPVEAAEPAGDVPGFAALFSAVRSMVTGRLDVPEDEDGLSGLPEVSFPPEEDVPSEDFLSVAICTPPGPCRSQGFHYTHLFAERHHRSSDSSALQ</sequence>
<accession>A0ABT3R7Y9</accession>
<name>A0ABT3R7Y9_9HYPH</name>
<dbReference type="RefSeq" id="WP_265965799.1">
    <property type="nucleotide sequence ID" value="NZ_JAPEVI010000003.1"/>
</dbReference>
<dbReference type="EMBL" id="JAPEVI010000003">
    <property type="protein sequence ID" value="MCX2725165.1"/>
    <property type="molecule type" value="Genomic_DNA"/>
</dbReference>
<reference evidence="2 3" key="1">
    <citation type="journal article" date="2016" name="Int. J. Syst. Evol. Microbiol.">
        <title>Labrenzia salina sp. nov., isolated from the rhizosphere of the halophyte Arthrocnemum macrostachyum.</title>
        <authorList>
            <person name="Camacho M."/>
            <person name="Redondo-Gomez S."/>
            <person name="Rodriguez-Llorente I."/>
            <person name="Rohde M."/>
            <person name="Sproer C."/>
            <person name="Schumann P."/>
            <person name="Klenk H.P."/>
            <person name="Montero-Calasanz M.D.C."/>
        </authorList>
    </citation>
    <scope>NUCLEOTIDE SEQUENCE [LARGE SCALE GENOMIC DNA]</scope>
    <source>
        <strain evidence="2 3">DSM 29163</strain>
    </source>
</reference>
<feature type="compositionally biased region" description="Low complexity" evidence="1">
    <location>
        <begin position="1"/>
        <end position="19"/>
    </location>
</feature>